<dbReference type="OrthoDB" id="2283257at2759"/>
<sequence length="111" mass="12766">MKAQFSRLRKTIRGAIHNHRKEKMAQQSDAHNDDDDLHSLSSTLFLPDDEDDDGLSDSSCSTISNSSQEHLPYCSNYSNLYYKLPNGNWLVQYRTRDKVVIDTFEIKGNLI</sequence>
<gene>
    <name evidence="2" type="ORF">MUCCIDRAFT_158129</name>
</gene>
<accession>A0A168PKV4</accession>
<organism evidence="2 3">
    <name type="scientific">Mucor lusitanicus CBS 277.49</name>
    <dbReference type="NCBI Taxonomy" id="747725"/>
    <lineage>
        <taxon>Eukaryota</taxon>
        <taxon>Fungi</taxon>
        <taxon>Fungi incertae sedis</taxon>
        <taxon>Mucoromycota</taxon>
        <taxon>Mucoromycotina</taxon>
        <taxon>Mucoromycetes</taxon>
        <taxon>Mucorales</taxon>
        <taxon>Mucorineae</taxon>
        <taxon>Mucoraceae</taxon>
        <taxon>Mucor</taxon>
    </lineage>
</organism>
<evidence type="ECO:0000313" key="3">
    <source>
        <dbReference type="Proteomes" id="UP000077051"/>
    </source>
</evidence>
<evidence type="ECO:0000313" key="2">
    <source>
        <dbReference type="EMBL" id="OAD07873.1"/>
    </source>
</evidence>
<dbReference type="EMBL" id="AMYB01000001">
    <property type="protein sequence ID" value="OAD07873.1"/>
    <property type="molecule type" value="Genomic_DNA"/>
</dbReference>
<evidence type="ECO:0000256" key="1">
    <source>
        <dbReference type="SAM" id="MobiDB-lite"/>
    </source>
</evidence>
<feature type="region of interest" description="Disordered" evidence="1">
    <location>
        <begin position="13"/>
        <end position="68"/>
    </location>
</feature>
<name>A0A168PKV4_MUCCL</name>
<reference evidence="2 3" key="1">
    <citation type="submission" date="2015-06" db="EMBL/GenBank/DDBJ databases">
        <title>Expansion of signal transduction pathways in fungi by whole-genome duplication.</title>
        <authorList>
            <consortium name="DOE Joint Genome Institute"/>
            <person name="Corrochano L.M."/>
            <person name="Kuo A."/>
            <person name="Marcet-Houben M."/>
            <person name="Polaino S."/>
            <person name="Salamov A."/>
            <person name="Villalobos J.M."/>
            <person name="Alvarez M.I."/>
            <person name="Avalos J."/>
            <person name="Benito E.P."/>
            <person name="Benoit I."/>
            <person name="Burger G."/>
            <person name="Camino L.P."/>
            <person name="Canovas D."/>
            <person name="Cerda-Olmedo E."/>
            <person name="Cheng J.-F."/>
            <person name="Dominguez A."/>
            <person name="Elias M."/>
            <person name="Eslava A.P."/>
            <person name="Glaser F."/>
            <person name="Grimwood J."/>
            <person name="Gutierrez G."/>
            <person name="Heitman J."/>
            <person name="Henrissat B."/>
            <person name="Iturriaga E.A."/>
            <person name="Lang B.F."/>
            <person name="Lavin J.L."/>
            <person name="Lee S."/>
            <person name="Li W."/>
            <person name="Lindquist E."/>
            <person name="Lopez-Garcia S."/>
            <person name="Luque E.M."/>
            <person name="Marcos A.T."/>
            <person name="Martin J."/>
            <person name="Mccluskey K."/>
            <person name="Medina H.R."/>
            <person name="Miralles-Duran A."/>
            <person name="Miyazaki A."/>
            <person name="Munoz-Torres E."/>
            <person name="Oguiza J.A."/>
            <person name="Ohm R."/>
            <person name="Olmedo M."/>
            <person name="Orejas M."/>
            <person name="Ortiz-Castellanos L."/>
            <person name="Pisabarro A.G."/>
            <person name="Rodriguez-Romero J."/>
            <person name="Ruiz-Herrera J."/>
            <person name="Ruiz-Vazquez R."/>
            <person name="Sanz C."/>
            <person name="Schackwitz W."/>
            <person name="Schmutz J."/>
            <person name="Shahriari M."/>
            <person name="Shelest E."/>
            <person name="Silva-Franco F."/>
            <person name="Soanes D."/>
            <person name="Syed K."/>
            <person name="Tagua V.G."/>
            <person name="Talbot N.J."/>
            <person name="Thon M."/>
            <person name="De Vries R.P."/>
            <person name="Wiebenga A."/>
            <person name="Yadav J.S."/>
            <person name="Braun E.L."/>
            <person name="Baker S."/>
            <person name="Garre V."/>
            <person name="Horwitz B."/>
            <person name="Torres-Martinez S."/>
            <person name="Idnurm A."/>
            <person name="Herrera-Estrella A."/>
            <person name="Gabaldon T."/>
            <person name="Grigoriev I.V."/>
        </authorList>
    </citation>
    <scope>NUCLEOTIDE SEQUENCE [LARGE SCALE GENOMIC DNA]</scope>
    <source>
        <strain evidence="2 3">CBS 277.49</strain>
    </source>
</reference>
<dbReference type="Proteomes" id="UP000077051">
    <property type="component" value="Unassembled WGS sequence"/>
</dbReference>
<dbReference type="VEuPathDB" id="FungiDB:MUCCIDRAFT_158129"/>
<protein>
    <submittedName>
        <fullName evidence="2">Uncharacterized protein</fullName>
    </submittedName>
</protein>
<dbReference type="AlphaFoldDB" id="A0A168PKV4"/>
<comment type="caution">
    <text evidence="2">The sequence shown here is derived from an EMBL/GenBank/DDBJ whole genome shotgun (WGS) entry which is preliminary data.</text>
</comment>
<feature type="compositionally biased region" description="Low complexity" evidence="1">
    <location>
        <begin position="56"/>
        <end position="67"/>
    </location>
</feature>
<keyword evidence="3" id="KW-1185">Reference proteome</keyword>
<proteinExistence type="predicted"/>
<feature type="compositionally biased region" description="Basic residues" evidence="1">
    <location>
        <begin position="13"/>
        <end position="22"/>
    </location>
</feature>